<dbReference type="PANTHER" id="PTHR42776">
    <property type="entry name" value="SERINE PEPTIDASE S9 FAMILY MEMBER"/>
    <property type="match status" value="1"/>
</dbReference>
<accession>A0A365YWP7</accession>
<keyword evidence="1" id="KW-0378">Hydrolase</keyword>
<dbReference type="Gene3D" id="3.40.50.1820">
    <property type="entry name" value="alpha/beta hydrolase"/>
    <property type="match status" value="1"/>
</dbReference>
<dbReference type="GO" id="GO:0006508">
    <property type="term" value="P:proteolysis"/>
    <property type="evidence" value="ECO:0007669"/>
    <property type="project" value="InterPro"/>
</dbReference>
<organism evidence="4 5">
    <name type="scientific">Novacetimonas cocois</name>
    <dbReference type="NCBI Taxonomy" id="1747507"/>
    <lineage>
        <taxon>Bacteria</taxon>
        <taxon>Pseudomonadati</taxon>
        <taxon>Pseudomonadota</taxon>
        <taxon>Alphaproteobacteria</taxon>
        <taxon>Acetobacterales</taxon>
        <taxon>Acetobacteraceae</taxon>
        <taxon>Novacetimonas</taxon>
    </lineage>
</organism>
<dbReference type="GO" id="GO:0004252">
    <property type="term" value="F:serine-type endopeptidase activity"/>
    <property type="evidence" value="ECO:0007669"/>
    <property type="project" value="TreeGrafter"/>
</dbReference>
<evidence type="ECO:0000256" key="2">
    <source>
        <dbReference type="ARBA" id="ARBA00022825"/>
    </source>
</evidence>
<name>A0A365YWP7_9PROT</name>
<dbReference type="AlphaFoldDB" id="A0A365YWP7"/>
<dbReference type="SUPFAM" id="SSF53474">
    <property type="entry name" value="alpha/beta-Hydrolases"/>
    <property type="match status" value="1"/>
</dbReference>
<gene>
    <name evidence="4" type="ORF">NJLHNGOC_07255</name>
</gene>
<evidence type="ECO:0000313" key="4">
    <source>
        <dbReference type="EMBL" id="RBM07444.1"/>
    </source>
</evidence>
<evidence type="ECO:0000256" key="1">
    <source>
        <dbReference type="ARBA" id="ARBA00022801"/>
    </source>
</evidence>
<dbReference type="Gene3D" id="2.120.10.30">
    <property type="entry name" value="TolB, C-terminal domain"/>
    <property type="match status" value="1"/>
</dbReference>
<dbReference type="Pfam" id="PF00326">
    <property type="entry name" value="Peptidase_S9"/>
    <property type="match status" value="1"/>
</dbReference>
<dbReference type="Pfam" id="PF07676">
    <property type="entry name" value="PD40"/>
    <property type="match status" value="1"/>
</dbReference>
<dbReference type="Proteomes" id="UP000252680">
    <property type="component" value="Unassembled WGS sequence"/>
</dbReference>
<comment type="caution">
    <text evidence="4">The sequence shown here is derived from an EMBL/GenBank/DDBJ whole genome shotgun (WGS) entry which is preliminary data.</text>
</comment>
<dbReference type="PANTHER" id="PTHR42776:SF27">
    <property type="entry name" value="DIPEPTIDYL PEPTIDASE FAMILY MEMBER 6"/>
    <property type="match status" value="1"/>
</dbReference>
<dbReference type="SUPFAM" id="SSF82171">
    <property type="entry name" value="DPP6 N-terminal domain-like"/>
    <property type="match status" value="1"/>
</dbReference>
<dbReference type="OrthoDB" id="1094230at2"/>
<dbReference type="InterPro" id="IPR001375">
    <property type="entry name" value="Peptidase_S9_cat"/>
</dbReference>
<sequence length="669" mass="72736">MWMSWYRTTAYTQKQDAQRGDAVRLLKIVLMAGGIGFATSAALPMPMAVGAEILPADIAALVHVEDPQISPDGRNVLYEKLSPPAPMAPAKSRLWVVPTQGGGADRPLPGSEEGDHAARWAPDGTTLAFIGQRGHADTQHVMLARPWTAPAHTVGELKGSPLSLRWSPDGRFLAVITTEKAAPEARGAVMEGAKGATHLLIVDVQTGRSREVPMDGKQVFDVDWSPAGDRLVLRTGEEGGLDYYWYRSRIEVVTLDGHQVALLPHRATAVHPSFSPDGQSVLYGFFSEHGITGSVARFDLKNHAETLIGKDWDGSLRYLEWDRDGHGLTALGLEGLSSCLVHVSLDDGKISVRSRVLGEQFSFSRSRDGSAIALEASTREHPDEVWLYQNDQGHPLTDNNPQVAGWPLGEQRPVHWTGRDGTRLEGLLILPSGWKAGQKLPLFVQVHGGPLEAWSDGWLGSWHNWARLLASHGIAVFLPNPRGSEGQGDAFAEASRHDWGGGDYQDILSGVDSLVHDGIADPAHMALGGWSYGGFMAAWAAGHNDRFRTFISGAGISDLLSMAVATDVGYSFIPAYFGDPLTHREEYAAHSPVSFAKDIHTPMLLLHGDGDARVPTGQSRMLYAALHEAGKPVTFVHYPDAPHWFGGSVGSDYEVDVQERVLNWLLKYM</sequence>
<dbReference type="InterPro" id="IPR011042">
    <property type="entry name" value="6-blade_b-propeller_TolB-like"/>
</dbReference>
<proteinExistence type="predicted"/>
<evidence type="ECO:0000313" key="5">
    <source>
        <dbReference type="Proteomes" id="UP000252680"/>
    </source>
</evidence>
<keyword evidence="2" id="KW-0720">Serine protease</keyword>
<keyword evidence="5" id="KW-1185">Reference proteome</keyword>
<reference evidence="4 5" key="1">
    <citation type="submission" date="2018-05" db="EMBL/GenBank/DDBJ databases">
        <title>Komagataeibacter cocois sp. nov., for a novel cellulose- producing strain isolated from coconut milk.</title>
        <authorList>
            <person name="Liu L."/>
            <person name="Wang Y."/>
            <person name="Liu S."/>
            <person name="Bi J."/>
            <person name="Chen H."/>
            <person name="Deng J."/>
            <person name="Zhang C."/>
            <person name="Hu Q."/>
            <person name="Li C."/>
        </authorList>
    </citation>
    <scope>NUCLEOTIDE SEQUENCE [LARGE SCALE GENOMIC DNA]</scope>
    <source>
        <strain evidence="4 5">WE7</strain>
    </source>
</reference>
<feature type="domain" description="Peptidase S9 prolyl oligopeptidase catalytic" evidence="3">
    <location>
        <begin position="467"/>
        <end position="669"/>
    </location>
</feature>
<protein>
    <submittedName>
        <fullName evidence="4">S9 family peptidase</fullName>
    </submittedName>
</protein>
<keyword evidence="2" id="KW-0645">Protease</keyword>
<evidence type="ECO:0000259" key="3">
    <source>
        <dbReference type="Pfam" id="PF00326"/>
    </source>
</evidence>
<dbReference type="EMBL" id="QEXL01000008">
    <property type="protein sequence ID" value="RBM07444.1"/>
    <property type="molecule type" value="Genomic_DNA"/>
</dbReference>
<dbReference type="InterPro" id="IPR011659">
    <property type="entry name" value="WD40"/>
</dbReference>
<dbReference type="InterPro" id="IPR029058">
    <property type="entry name" value="AB_hydrolase_fold"/>
</dbReference>